<keyword evidence="1" id="KW-0812">Transmembrane</keyword>
<keyword evidence="3" id="KW-1185">Reference proteome</keyword>
<accession>A0ABR3K596</accession>
<evidence type="ECO:0000256" key="1">
    <source>
        <dbReference type="SAM" id="Phobius"/>
    </source>
</evidence>
<sequence>MRCSLQEVSSTSGQAERNALSTVKTNIRYRIYWIWLAVVILVMFVASVEREHPLLLKLKFLAQRCVMEMLIV</sequence>
<name>A0ABR3K596_TRISP</name>
<keyword evidence="1" id="KW-1133">Transmembrane helix</keyword>
<proteinExistence type="predicted"/>
<evidence type="ECO:0000313" key="2">
    <source>
        <dbReference type="EMBL" id="KAL1230358.1"/>
    </source>
</evidence>
<organism evidence="2 3">
    <name type="scientific">Trichinella spiralis</name>
    <name type="common">Trichina worm</name>
    <dbReference type="NCBI Taxonomy" id="6334"/>
    <lineage>
        <taxon>Eukaryota</taxon>
        <taxon>Metazoa</taxon>
        <taxon>Ecdysozoa</taxon>
        <taxon>Nematoda</taxon>
        <taxon>Enoplea</taxon>
        <taxon>Dorylaimia</taxon>
        <taxon>Trichinellida</taxon>
        <taxon>Trichinellidae</taxon>
        <taxon>Trichinella</taxon>
    </lineage>
</organism>
<gene>
    <name evidence="2" type="ORF">TSPI_06633</name>
</gene>
<dbReference type="Proteomes" id="UP001558632">
    <property type="component" value="Unassembled WGS sequence"/>
</dbReference>
<protein>
    <submittedName>
        <fullName evidence="2">tRNA modification GTPase MnmE</fullName>
    </submittedName>
</protein>
<reference evidence="2 3" key="1">
    <citation type="submission" date="2024-07" db="EMBL/GenBank/DDBJ databases">
        <title>Enhanced genomic and transcriptomic resources for Trichinella pseudospiralis and T. spiralis underpin the discovery of pronounced molecular differences between stages and species.</title>
        <authorList>
            <person name="Pasi K.K."/>
            <person name="La Rosa G."/>
            <person name="Gomez-Morales M.A."/>
            <person name="Tosini F."/>
            <person name="Sumanam S."/>
            <person name="Young N.D."/>
            <person name="Chang B.C."/>
            <person name="Robin G.B."/>
        </authorList>
    </citation>
    <scope>NUCLEOTIDE SEQUENCE [LARGE SCALE GENOMIC DNA]</scope>
    <source>
        <strain evidence="2">ISS534</strain>
    </source>
</reference>
<evidence type="ECO:0000313" key="3">
    <source>
        <dbReference type="Proteomes" id="UP001558632"/>
    </source>
</evidence>
<comment type="caution">
    <text evidence="2">The sequence shown here is derived from an EMBL/GenBank/DDBJ whole genome shotgun (WGS) entry which is preliminary data.</text>
</comment>
<keyword evidence="1" id="KW-0472">Membrane</keyword>
<feature type="transmembrane region" description="Helical" evidence="1">
    <location>
        <begin position="31"/>
        <end position="48"/>
    </location>
</feature>
<dbReference type="EMBL" id="JBEUSY010000476">
    <property type="protein sequence ID" value="KAL1230358.1"/>
    <property type="molecule type" value="Genomic_DNA"/>
</dbReference>